<dbReference type="EMBL" id="DS989870">
    <property type="protein sequence ID" value="EDX71765.1"/>
    <property type="molecule type" value="Genomic_DNA"/>
</dbReference>
<organism evidence="2 3">
    <name type="scientific">Coleofasciculus chthonoplastes PCC 7420</name>
    <dbReference type="NCBI Taxonomy" id="118168"/>
    <lineage>
        <taxon>Bacteria</taxon>
        <taxon>Bacillati</taxon>
        <taxon>Cyanobacteriota</taxon>
        <taxon>Cyanophyceae</taxon>
        <taxon>Coleofasciculales</taxon>
        <taxon>Coleofasciculaceae</taxon>
        <taxon>Coleofasciculus</taxon>
    </lineage>
</organism>
<keyword evidence="3" id="KW-1185">Reference proteome</keyword>
<protein>
    <submittedName>
        <fullName evidence="2">Uncharacterized protein</fullName>
    </submittedName>
</protein>
<gene>
    <name evidence="2" type="ORF">MC7420_2431</name>
</gene>
<evidence type="ECO:0000313" key="3">
    <source>
        <dbReference type="Proteomes" id="UP000003835"/>
    </source>
</evidence>
<sequence length="62" mass="7249">MNCPLSLVFPLLECKSRYEADDRRTDQHGQKIDKKRPPPFQQGVGNHFHIRVTTMIKSIEQL</sequence>
<name>B4W291_9CYAN</name>
<evidence type="ECO:0000313" key="2">
    <source>
        <dbReference type="EMBL" id="EDX71765.1"/>
    </source>
</evidence>
<proteinExistence type="predicted"/>
<dbReference type="Proteomes" id="UP000003835">
    <property type="component" value="Unassembled WGS sequence"/>
</dbReference>
<dbReference type="HOGENOM" id="CLU_2896341_0_0_3"/>
<dbReference type="AlphaFoldDB" id="B4W291"/>
<accession>B4W291</accession>
<feature type="compositionally biased region" description="Basic and acidic residues" evidence="1">
    <location>
        <begin position="20"/>
        <end position="36"/>
    </location>
</feature>
<reference evidence="2 3" key="1">
    <citation type="submission" date="2008-07" db="EMBL/GenBank/DDBJ databases">
        <authorList>
            <person name="Tandeau de Marsac N."/>
            <person name="Ferriera S."/>
            <person name="Johnson J."/>
            <person name="Kravitz S."/>
            <person name="Beeson K."/>
            <person name="Sutton G."/>
            <person name="Rogers Y.-H."/>
            <person name="Friedman R."/>
            <person name="Frazier M."/>
            <person name="Venter J.C."/>
        </authorList>
    </citation>
    <scope>NUCLEOTIDE SEQUENCE [LARGE SCALE GENOMIC DNA]</scope>
    <source>
        <strain evidence="2 3">PCC 7420</strain>
    </source>
</reference>
<feature type="region of interest" description="Disordered" evidence="1">
    <location>
        <begin position="20"/>
        <end position="45"/>
    </location>
</feature>
<evidence type="ECO:0000256" key="1">
    <source>
        <dbReference type="SAM" id="MobiDB-lite"/>
    </source>
</evidence>